<dbReference type="InterPro" id="IPR000873">
    <property type="entry name" value="AMP-dep_synth/lig_dom"/>
</dbReference>
<dbReference type="NCBIfam" id="TIGR02262">
    <property type="entry name" value="benz_CoA_lig"/>
    <property type="match status" value="1"/>
</dbReference>
<dbReference type="Pfam" id="PF00501">
    <property type="entry name" value="AMP-binding"/>
    <property type="match status" value="1"/>
</dbReference>
<dbReference type="Gene3D" id="3.40.50.980">
    <property type="match status" value="1"/>
</dbReference>
<dbReference type="GO" id="GO:0044550">
    <property type="term" value="P:secondary metabolite biosynthetic process"/>
    <property type="evidence" value="ECO:0007669"/>
    <property type="project" value="TreeGrafter"/>
</dbReference>
<evidence type="ECO:0000256" key="1">
    <source>
        <dbReference type="ARBA" id="ARBA00022598"/>
    </source>
</evidence>
<dbReference type="PANTHER" id="PTHR43352">
    <property type="entry name" value="ACETYL-COA SYNTHETASE"/>
    <property type="match status" value="1"/>
</dbReference>
<dbReference type="SUPFAM" id="SSF56801">
    <property type="entry name" value="Acetyl-CoA synthetase-like"/>
    <property type="match status" value="1"/>
</dbReference>
<proteinExistence type="predicted"/>
<evidence type="ECO:0000313" key="5">
    <source>
        <dbReference type="Proteomes" id="UP000679749"/>
    </source>
</evidence>
<dbReference type="Pfam" id="PF13193">
    <property type="entry name" value="AMP-binding_C"/>
    <property type="match status" value="1"/>
</dbReference>
<evidence type="ECO:0000259" key="2">
    <source>
        <dbReference type="Pfam" id="PF00501"/>
    </source>
</evidence>
<dbReference type="GO" id="GO:0016405">
    <property type="term" value="F:CoA-ligase activity"/>
    <property type="evidence" value="ECO:0007669"/>
    <property type="project" value="InterPro"/>
</dbReference>
<dbReference type="InterPro" id="IPR045851">
    <property type="entry name" value="AMP-bd_C_sf"/>
</dbReference>
<dbReference type="GO" id="GO:0016878">
    <property type="term" value="F:acid-thiol ligase activity"/>
    <property type="evidence" value="ECO:0007669"/>
    <property type="project" value="TreeGrafter"/>
</dbReference>
<sequence>MLKSTEQLKGIKDYYNSVDYIVEENVRRGLGSKVAIYSGDEQVTYEELLKKINKFGNALKDLGIERENRILQVLDDTPEFIASFYGAIKAGAVPIPVNPSMKPQDYEYFLNHSRAKVLLVEEHVWNTIKDNRERFIFLKHVIVVSETGYHKPDGMDYVEFVEPASTELKAALTTSEDPAFWLYSSGSTGNPKGVVHIQRSMEMAYKNYAKNILQINENDRTFSASKLYFAYGLGNGNYFPLSAGGSTVLLKERPTPELIFQTIEKQKPTIFFGVPTLYGALIQYVEKTGVIPDLSSVRVCVSAGEALPAKFIQRWKELFNVDILDGIGSTEALHIFLSNQMGEVKAGSTGKVVPGYKAKIVNEESRPVGVNEIGDLVISGDSVSIGYFCNLAENHHKFHGEWMYTGDKYYQDEEGYFWYCGRSDDMLKVGGIWVSPIEIESTLIRHEQVVEVAVVEAKNNNNLVHPKAFIVLKEGVEPTDALKEELKLFVKQTLAAYKYPREIEFISELPKTTTGKVQRFRLKQV</sequence>
<accession>A0A942U449</accession>
<dbReference type="RefSeq" id="WP_213118804.1">
    <property type="nucleotide sequence ID" value="NZ_JAGYPF010000003.1"/>
</dbReference>
<feature type="domain" description="AMP-binding enzyme C-terminal" evidence="3">
    <location>
        <begin position="438"/>
        <end position="516"/>
    </location>
</feature>
<dbReference type="GO" id="GO:0005524">
    <property type="term" value="F:ATP binding"/>
    <property type="evidence" value="ECO:0007669"/>
    <property type="project" value="InterPro"/>
</dbReference>
<organism evidence="4 5">
    <name type="scientific">Neobacillus rhizophilus</name>
    <dbReference type="NCBI Taxonomy" id="2833579"/>
    <lineage>
        <taxon>Bacteria</taxon>
        <taxon>Bacillati</taxon>
        <taxon>Bacillota</taxon>
        <taxon>Bacilli</taxon>
        <taxon>Bacillales</taxon>
        <taxon>Bacillaceae</taxon>
        <taxon>Neobacillus</taxon>
    </lineage>
</organism>
<name>A0A942U449_9BACI</name>
<keyword evidence="1 4" id="KW-0436">Ligase</keyword>
<reference evidence="4" key="1">
    <citation type="submission" date="2021-05" db="EMBL/GenBank/DDBJ databases">
        <title>Novel Bacillus species.</title>
        <authorList>
            <person name="Liu G."/>
        </authorList>
    </citation>
    <scope>NUCLEOTIDE SEQUENCE</scope>
    <source>
        <strain evidence="4">FJAT-49825</strain>
    </source>
</reference>
<evidence type="ECO:0000259" key="3">
    <source>
        <dbReference type="Pfam" id="PF13193"/>
    </source>
</evidence>
<dbReference type="InterPro" id="IPR011957">
    <property type="entry name" value="Benz_CoA_lig"/>
</dbReference>
<dbReference type="Gene3D" id="3.40.50.12820">
    <property type="match status" value="1"/>
</dbReference>
<dbReference type="Gene3D" id="2.30.38.10">
    <property type="entry name" value="Luciferase, Domain 3"/>
    <property type="match status" value="1"/>
</dbReference>
<evidence type="ECO:0000313" key="4">
    <source>
        <dbReference type="EMBL" id="MBS4214330.1"/>
    </source>
</evidence>
<dbReference type="EMBL" id="JAGYPF010000003">
    <property type="protein sequence ID" value="MBS4214330.1"/>
    <property type="molecule type" value="Genomic_DNA"/>
</dbReference>
<dbReference type="InterPro" id="IPR025110">
    <property type="entry name" value="AMP-bd_C"/>
</dbReference>
<feature type="domain" description="AMP-dependent synthetase/ligase" evidence="2">
    <location>
        <begin position="25"/>
        <end position="388"/>
    </location>
</feature>
<dbReference type="AlphaFoldDB" id="A0A942U449"/>
<gene>
    <name evidence="4" type="ORF">KHA99_17920</name>
</gene>
<dbReference type="PANTHER" id="PTHR43352:SF1">
    <property type="entry name" value="ANTHRANILATE--COA LIGASE"/>
    <property type="match status" value="1"/>
</dbReference>
<dbReference type="Proteomes" id="UP000679749">
    <property type="component" value="Unassembled WGS sequence"/>
</dbReference>
<dbReference type="Gene3D" id="3.30.300.30">
    <property type="match status" value="1"/>
</dbReference>
<keyword evidence="5" id="KW-1185">Reference proteome</keyword>
<comment type="caution">
    <text evidence="4">The sequence shown here is derived from an EMBL/GenBank/DDBJ whole genome shotgun (WGS) entry which is preliminary data.</text>
</comment>
<protein>
    <submittedName>
        <fullName evidence="4">Benzoate-CoA ligase family protein</fullName>
    </submittedName>
</protein>